<feature type="non-terminal residue" evidence="7">
    <location>
        <position position="1"/>
    </location>
</feature>
<sequence length="199" mass="21508">RNGTTPKTVATQVGDVSLAVPRDRAGTFTPRLVPKGQRRLGGLDEMIISLYAGGMTVRDISHHLESTLGTELSYETISNITDEVLEAVAEWQARPLEAIYPVIYLDAIVVKVRDGAHVVNKAAHIAVGVDIDGIKHVLGIWVQEHEGAKFWAGVCADLANRGIRDVLIVCCDGLTGLPEAIEATWPNATVQTCVVHLIR</sequence>
<evidence type="ECO:0000256" key="5">
    <source>
        <dbReference type="ARBA" id="ARBA00023172"/>
    </source>
</evidence>
<organism evidence="7 8">
    <name type="scientific">Nocardioides cremeus</name>
    <dbReference type="NCBI Taxonomy" id="3058044"/>
    <lineage>
        <taxon>Bacteria</taxon>
        <taxon>Bacillati</taxon>
        <taxon>Actinomycetota</taxon>
        <taxon>Actinomycetes</taxon>
        <taxon>Propionibacteriales</taxon>
        <taxon>Nocardioidaceae</taxon>
        <taxon>Nocardioides</taxon>
    </lineage>
</organism>
<comment type="similarity">
    <text evidence="2 6">Belongs to the transposase mutator family.</text>
</comment>
<name>A0ABT8TYD3_9ACTN</name>
<keyword evidence="8" id="KW-1185">Reference proteome</keyword>
<evidence type="ECO:0000256" key="2">
    <source>
        <dbReference type="ARBA" id="ARBA00010961"/>
    </source>
</evidence>
<dbReference type="Proteomes" id="UP001168363">
    <property type="component" value="Unassembled WGS sequence"/>
</dbReference>
<evidence type="ECO:0000256" key="6">
    <source>
        <dbReference type="RuleBase" id="RU365089"/>
    </source>
</evidence>
<keyword evidence="3 6" id="KW-0815">Transposition</keyword>
<keyword evidence="6" id="KW-0814">Transposable element</keyword>
<dbReference type="PANTHER" id="PTHR33217">
    <property type="entry name" value="TRANSPOSASE FOR INSERTION SEQUENCE ELEMENT IS1081"/>
    <property type="match status" value="1"/>
</dbReference>
<dbReference type="Pfam" id="PF00872">
    <property type="entry name" value="Transposase_mut"/>
    <property type="match status" value="1"/>
</dbReference>
<evidence type="ECO:0000313" key="7">
    <source>
        <dbReference type="EMBL" id="MDO3398158.1"/>
    </source>
</evidence>
<dbReference type="PANTHER" id="PTHR33217:SF8">
    <property type="entry name" value="MUTATOR FAMILY TRANSPOSASE"/>
    <property type="match status" value="1"/>
</dbReference>
<keyword evidence="5 6" id="KW-0233">DNA recombination</keyword>
<comment type="function">
    <text evidence="1 6">Required for the transposition of the insertion element.</text>
</comment>
<keyword evidence="4 6" id="KW-0238">DNA-binding</keyword>
<gene>
    <name evidence="7" type="ORF">QWJ41_20765</name>
</gene>
<dbReference type="NCBIfam" id="NF033543">
    <property type="entry name" value="transpos_IS256"/>
    <property type="match status" value="1"/>
</dbReference>
<accession>A0ABT8TYD3</accession>
<proteinExistence type="inferred from homology"/>
<comment type="caution">
    <text evidence="7">The sequence shown here is derived from an EMBL/GenBank/DDBJ whole genome shotgun (WGS) entry which is preliminary data.</text>
</comment>
<evidence type="ECO:0000313" key="8">
    <source>
        <dbReference type="Proteomes" id="UP001168363"/>
    </source>
</evidence>
<evidence type="ECO:0000256" key="3">
    <source>
        <dbReference type="ARBA" id="ARBA00022578"/>
    </source>
</evidence>
<evidence type="ECO:0000256" key="4">
    <source>
        <dbReference type="ARBA" id="ARBA00023125"/>
    </source>
</evidence>
<dbReference type="InterPro" id="IPR001207">
    <property type="entry name" value="Transposase_mutator"/>
</dbReference>
<dbReference type="PROSITE" id="PS01007">
    <property type="entry name" value="TRANSPOSASE_MUTATOR"/>
    <property type="match status" value="1"/>
</dbReference>
<evidence type="ECO:0000256" key="1">
    <source>
        <dbReference type="ARBA" id="ARBA00002190"/>
    </source>
</evidence>
<dbReference type="EMBL" id="JAULSC010000070">
    <property type="protein sequence ID" value="MDO3398158.1"/>
    <property type="molecule type" value="Genomic_DNA"/>
</dbReference>
<dbReference type="RefSeq" id="WP_302710372.1">
    <property type="nucleotide sequence ID" value="NZ_JAULSC010000070.1"/>
</dbReference>
<protein>
    <recommendedName>
        <fullName evidence="6">Mutator family transposase</fullName>
    </recommendedName>
</protein>
<feature type="non-terminal residue" evidence="7">
    <location>
        <position position="199"/>
    </location>
</feature>
<reference evidence="7" key="1">
    <citation type="submission" date="2023-06" db="EMBL/GenBank/DDBJ databases">
        <title>Genome sequence of Nocardioides sp. SOB44.</title>
        <authorList>
            <person name="Zhang G."/>
        </authorList>
    </citation>
    <scope>NUCLEOTIDE SEQUENCE</scope>
    <source>
        <strain evidence="7">SOB44</strain>
    </source>
</reference>